<sequence length="340" mass="38999">MRRFVILLIGLIVLALALPALTFDDTSLQKTTFVAYGDMPYRVTLSDGRTDEAVLKEDIVPAIQQREDIPFVIHVGDLSRPEYACNDEFLYEVKDLWENEIQKPVFYTPGDNEWTDCDRQYLPNPQSEIERLAVIRQIFFSEPKSLDPQWQYEQNKDLPENELWVYNGVLFVTEHMVSTDNGRDEILLDDPQVVLTLVEQRDQANKQWLDHAFEIAKSKDIKAVVIASQLDPFGPEDGENNAFTRCTNNAAYKEFCKQVQTFAINVKKPMLFVYGDTNAYCYDQPFDVELGANIWRLNTPGDFKYIDASVVSYDPTNSEQPFEVTGLLSGESPPQVCDYN</sequence>
<organism evidence="1 2">
    <name type="scientific">Crocosphaera chwakensis CCY0110</name>
    <dbReference type="NCBI Taxonomy" id="391612"/>
    <lineage>
        <taxon>Bacteria</taxon>
        <taxon>Bacillati</taxon>
        <taxon>Cyanobacteriota</taxon>
        <taxon>Cyanophyceae</taxon>
        <taxon>Oscillatoriophycideae</taxon>
        <taxon>Chroococcales</taxon>
        <taxon>Aphanothecaceae</taxon>
        <taxon>Crocosphaera</taxon>
        <taxon>Crocosphaera chwakensis</taxon>
    </lineage>
</organism>
<dbReference type="eggNOG" id="COG1409">
    <property type="taxonomic scope" value="Bacteria"/>
</dbReference>
<dbReference type="InterPro" id="IPR029052">
    <property type="entry name" value="Metallo-depent_PP-like"/>
</dbReference>
<comment type="caution">
    <text evidence="1">The sequence shown here is derived from an EMBL/GenBank/DDBJ whole genome shotgun (WGS) entry which is preliminary data.</text>
</comment>
<accession>A3IYL3</accession>
<dbReference type="EMBL" id="AAXW01000083">
    <property type="protein sequence ID" value="EAZ88431.1"/>
    <property type="molecule type" value="Genomic_DNA"/>
</dbReference>
<name>A3IYL3_9CHRO</name>
<dbReference type="AlphaFoldDB" id="A3IYL3"/>
<evidence type="ECO:0000313" key="2">
    <source>
        <dbReference type="Proteomes" id="UP000003781"/>
    </source>
</evidence>
<dbReference type="Proteomes" id="UP000003781">
    <property type="component" value="Unassembled WGS sequence"/>
</dbReference>
<proteinExistence type="predicted"/>
<evidence type="ECO:0000313" key="1">
    <source>
        <dbReference type="EMBL" id="EAZ88431.1"/>
    </source>
</evidence>
<keyword evidence="2" id="KW-1185">Reference proteome</keyword>
<evidence type="ECO:0008006" key="3">
    <source>
        <dbReference type="Google" id="ProtNLM"/>
    </source>
</evidence>
<dbReference type="SUPFAM" id="SSF56300">
    <property type="entry name" value="Metallo-dependent phosphatases"/>
    <property type="match status" value="1"/>
</dbReference>
<protein>
    <recommendedName>
        <fullName evidence="3">Calcineurin-like phosphoesterase domain-containing protein</fullName>
    </recommendedName>
</protein>
<reference evidence="1 2" key="1">
    <citation type="submission" date="2007-03" db="EMBL/GenBank/DDBJ databases">
        <authorList>
            <person name="Stal L."/>
            <person name="Ferriera S."/>
            <person name="Johnson J."/>
            <person name="Kravitz S."/>
            <person name="Beeson K."/>
            <person name="Sutton G."/>
            <person name="Rogers Y.-H."/>
            <person name="Friedman R."/>
            <person name="Frazier M."/>
            <person name="Venter J.C."/>
        </authorList>
    </citation>
    <scope>NUCLEOTIDE SEQUENCE [LARGE SCALE GENOMIC DNA]</scope>
    <source>
        <strain evidence="1 2">CCY0110</strain>
    </source>
</reference>
<gene>
    <name evidence="1" type="ORF">CY0110_22971</name>
</gene>